<evidence type="ECO:0008006" key="5">
    <source>
        <dbReference type="Google" id="ProtNLM"/>
    </source>
</evidence>
<accession>A0AAV9VC37</accession>
<proteinExistence type="predicted"/>
<reference evidence="3 4" key="1">
    <citation type="submission" date="2019-10" db="EMBL/GenBank/DDBJ databases">
        <authorList>
            <person name="Palmer J.M."/>
        </authorList>
    </citation>
    <scope>NUCLEOTIDE SEQUENCE [LARGE SCALE GENOMIC DNA]</scope>
    <source>
        <strain evidence="3 4">TWF730</strain>
    </source>
</reference>
<comment type="caution">
    <text evidence="3">The sequence shown here is derived from an EMBL/GenBank/DDBJ whole genome shotgun (WGS) entry which is preliminary data.</text>
</comment>
<protein>
    <recommendedName>
        <fullName evidence="5">Secreted protein</fullName>
    </recommendedName>
</protein>
<feature type="signal peptide" evidence="2">
    <location>
        <begin position="1"/>
        <end position="20"/>
    </location>
</feature>
<evidence type="ECO:0000256" key="1">
    <source>
        <dbReference type="SAM" id="MobiDB-lite"/>
    </source>
</evidence>
<dbReference type="AlphaFoldDB" id="A0AAV9VC37"/>
<dbReference type="Proteomes" id="UP001373714">
    <property type="component" value="Unassembled WGS sequence"/>
</dbReference>
<feature type="chain" id="PRO_5043642590" description="Secreted protein" evidence="2">
    <location>
        <begin position="21"/>
        <end position="102"/>
    </location>
</feature>
<evidence type="ECO:0000313" key="4">
    <source>
        <dbReference type="Proteomes" id="UP001373714"/>
    </source>
</evidence>
<gene>
    <name evidence="3" type="ORF">TWF730_007957</name>
</gene>
<organism evidence="3 4">
    <name type="scientific">Orbilia blumenaviensis</name>
    <dbReference type="NCBI Taxonomy" id="1796055"/>
    <lineage>
        <taxon>Eukaryota</taxon>
        <taxon>Fungi</taxon>
        <taxon>Dikarya</taxon>
        <taxon>Ascomycota</taxon>
        <taxon>Pezizomycotina</taxon>
        <taxon>Orbiliomycetes</taxon>
        <taxon>Orbiliales</taxon>
        <taxon>Orbiliaceae</taxon>
        <taxon>Orbilia</taxon>
    </lineage>
</organism>
<feature type="compositionally biased region" description="Basic residues" evidence="1">
    <location>
        <begin position="61"/>
        <end position="76"/>
    </location>
</feature>
<sequence>MAFFYFFGLVLLHAPSQASSERGPKGGRVKAPTATAGHLNLRSEGPFPQFQRSSRCDHMAKHGKKGKRFAGLHMKTRGVGMSTDPSRYSKVEAGRCGDKVKI</sequence>
<name>A0AAV9VC37_9PEZI</name>
<evidence type="ECO:0000256" key="2">
    <source>
        <dbReference type="SAM" id="SignalP"/>
    </source>
</evidence>
<feature type="region of interest" description="Disordered" evidence="1">
    <location>
        <begin position="17"/>
        <end position="90"/>
    </location>
</feature>
<evidence type="ECO:0000313" key="3">
    <source>
        <dbReference type="EMBL" id="KAK6358634.1"/>
    </source>
</evidence>
<keyword evidence="4" id="KW-1185">Reference proteome</keyword>
<keyword evidence="2" id="KW-0732">Signal</keyword>
<dbReference type="EMBL" id="JAVHNS010000004">
    <property type="protein sequence ID" value="KAK6358634.1"/>
    <property type="molecule type" value="Genomic_DNA"/>
</dbReference>